<dbReference type="GO" id="GO:0005737">
    <property type="term" value="C:cytoplasm"/>
    <property type="evidence" value="ECO:0007669"/>
    <property type="project" value="TreeGrafter"/>
</dbReference>
<accession>A0A6S6UB81</accession>
<dbReference type="InterPro" id="IPR003591">
    <property type="entry name" value="Leu-rich_rpt_typical-subtyp"/>
</dbReference>
<dbReference type="InterPro" id="IPR032675">
    <property type="entry name" value="LRR_dom_sf"/>
</dbReference>
<dbReference type="Gene3D" id="3.80.10.10">
    <property type="entry name" value="Ribonuclease Inhibitor"/>
    <property type="match status" value="1"/>
</dbReference>
<protein>
    <recommendedName>
        <fullName evidence="4">Leucine-rich repeat domain-containing protein</fullName>
    </recommendedName>
</protein>
<proteinExistence type="predicted"/>
<evidence type="ECO:0000256" key="1">
    <source>
        <dbReference type="ARBA" id="ARBA00022614"/>
    </source>
</evidence>
<sequence>MTFKKEELDNLSSLLSSSNSADIQVAFQILEGTEDTTVLEYFASDFFAMYVIAKELGAPQYKQKHHSVWENRHTVEAFLDRINIPEINAGMKSRRNIVGSSKMKSNLVKLCKGNILDANKIALFIFKKCGLGLNYLVSELDDNELRPILADLKNGKKLILANRDLTKVPKVIFEFTDLELLSLSSNKIASIPKEIQKLVHLKYLFLDANPIKKIAPEISKLKELEYIDLRGVHVHLKAGEVTRMKKLEPVLIGWAGSYKGPIDYPEE</sequence>
<dbReference type="PANTHER" id="PTHR48051:SF54">
    <property type="entry name" value="LEUCINE-RICH REPEAT-CONTAINING PROTEIN"/>
    <property type="match status" value="1"/>
</dbReference>
<dbReference type="PROSITE" id="PS51450">
    <property type="entry name" value="LRR"/>
    <property type="match status" value="2"/>
</dbReference>
<dbReference type="AlphaFoldDB" id="A0A6S6UB81"/>
<dbReference type="EMBL" id="CACVAQ010000403">
    <property type="protein sequence ID" value="CAA6827581.1"/>
    <property type="molecule type" value="Genomic_DNA"/>
</dbReference>
<dbReference type="InterPro" id="IPR050216">
    <property type="entry name" value="LRR_domain-containing"/>
</dbReference>
<evidence type="ECO:0000256" key="2">
    <source>
        <dbReference type="ARBA" id="ARBA00022737"/>
    </source>
</evidence>
<reference evidence="3" key="1">
    <citation type="submission" date="2020-01" db="EMBL/GenBank/DDBJ databases">
        <authorList>
            <person name="Meier V. D."/>
            <person name="Meier V D."/>
        </authorList>
    </citation>
    <scope>NUCLEOTIDE SEQUENCE</scope>
    <source>
        <strain evidence="3">HLG_WM_MAG_10</strain>
    </source>
</reference>
<dbReference type="Pfam" id="PF13855">
    <property type="entry name" value="LRR_8"/>
    <property type="match status" value="1"/>
</dbReference>
<dbReference type="SUPFAM" id="SSF52075">
    <property type="entry name" value="Outer arm dynein light chain 1"/>
    <property type="match status" value="1"/>
</dbReference>
<dbReference type="PANTHER" id="PTHR48051">
    <property type="match status" value="1"/>
</dbReference>
<evidence type="ECO:0000313" key="3">
    <source>
        <dbReference type="EMBL" id="CAA6827581.1"/>
    </source>
</evidence>
<evidence type="ECO:0008006" key="4">
    <source>
        <dbReference type="Google" id="ProtNLM"/>
    </source>
</evidence>
<dbReference type="SMART" id="SM00369">
    <property type="entry name" value="LRR_TYP"/>
    <property type="match status" value="2"/>
</dbReference>
<dbReference type="InterPro" id="IPR001611">
    <property type="entry name" value="Leu-rich_rpt"/>
</dbReference>
<keyword evidence="1" id="KW-0433">Leucine-rich repeat</keyword>
<organism evidence="3">
    <name type="scientific">uncultured Aureispira sp</name>
    <dbReference type="NCBI Taxonomy" id="1331704"/>
    <lineage>
        <taxon>Bacteria</taxon>
        <taxon>Pseudomonadati</taxon>
        <taxon>Bacteroidota</taxon>
        <taxon>Saprospiria</taxon>
        <taxon>Saprospirales</taxon>
        <taxon>Saprospiraceae</taxon>
        <taxon>Aureispira</taxon>
        <taxon>environmental samples</taxon>
    </lineage>
</organism>
<gene>
    <name evidence="3" type="ORF">HELGO_WM21623</name>
</gene>
<keyword evidence="2" id="KW-0677">Repeat</keyword>
<name>A0A6S6UB81_9BACT</name>